<dbReference type="AlphaFoldDB" id="A0A9J6P7A9"/>
<organism evidence="4 5">
    <name type="scientific">Oceanirhabdus seepicola</name>
    <dbReference type="NCBI Taxonomy" id="2828781"/>
    <lineage>
        <taxon>Bacteria</taxon>
        <taxon>Bacillati</taxon>
        <taxon>Bacillota</taxon>
        <taxon>Clostridia</taxon>
        <taxon>Eubacteriales</taxon>
        <taxon>Clostridiaceae</taxon>
        <taxon>Oceanirhabdus</taxon>
    </lineage>
</organism>
<dbReference type="RefSeq" id="WP_250860828.1">
    <property type="nucleotide sequence ID" value="NZ_JAGSOJ010000004.1"/>
</dbReference>
<evidence type="ECO:0000259" key="3">
    <source>
        <dbReference type="PROSITE" id="PS51186"/>
    </source>
</evidence>
<sequence>MDYKKVLKSAVEMEYKFLFHSKEHEEEFFKNPDSMIIESDNHKVILFVERDGGVNNIFWAGESLKEVAESLGRLKEKFPNGTTLKISCGEDKNSKGLLDKVSKEFIKIGCKVEFHYVGFKSSNLDGIEADCSEVVKAKVEECNQLYGIIDSSLGGEKFKMNEDEMNEYMNNNENNIFLIRKNKDIAGVVFTNVYEIKSNNTKSLFIRGLAVDEKYRGKEYSKKLMQKAFNWGKENGAINSMLWVEKYNKVAIGLYEKFGYKSYGDQEMILNYII</sequence>
<protein>
    <submittedName>
        <fullName evidence="4">GNAT family N-acetyltransferase</fullName>
    </submittedName>
</protein>
<gene>
    <name evidence="4" type="ORF">KDK92_18260</name>
</gene>
<dbReference type="GO" id="GO:0016747">
    <property type="term" value="F:acyltransferase activity, transferring groups other than amino-acyl groups"/>
    <property type="evidence" value="ECO:0007669"/>
    <property type="project" value="InterPro"/>
</dbReference>
<dbReference type="Pfam" id="PF00583">
    <property type="entry name" value="Acetyltransf_1"/>
    <property type="match status" value="1"/>
</dbReference>
<reference evidence="4" key="1">
    <citation type="journal article" date="2021" name="mSystems">
        <title>Bacteria and Archaea Synergistically Convert Glycine Betaine to Biogenic Methane in the Formosa Cold Seep of the South China Sea.</title>
        <authorList>
            <person name="Li L."/>
            <person name="Zhang W."/>
            <person name="Zhang S."/>
            <person name="Song L."/>
            <person name="Sun Q."/>
            <person name="Zhang H."/>
            <person name="Xiang H."/>
            <person name="Dong X."/>
        </authorList>
    </citation>
    <scope>NUCLEOTIDE SEQUENCE</scope>
    <source>
        <strain evidence="4">ZWT</strain>
    </source>
</reference>
<reference evidence="4" key="2">
    <citation type="submission" date="2021-04" db="EMBL/GenBank/DDBJ databases">
        <authorList>
            <person name="Dong X."/>
        </authorList>
    </citation>
    <scope>NUCLEOTIDE SEQUENCE</scope>
    <source>
        <strain evidence="4">ZWT</strain>
    </source>
</reference>
<dbReference type="SUPFAM" id="SSF55729">
    <property type="entry name" value="Acyl-CoA N-acyltransferases (Nat)"/>
    <property type="match status" value="1"/>
</dbReference>
<name>A0A9J6P7A9_9CLOT</name>
<dbReference type="InterPro" id="IPR016181">
    <property type="entry name" value="Acyl_CoA_acyltransferase"/>
</dbReference>
<comment type="caution">
    <text evidence="4">The sequence shown here is derived from an EMBL/GenBank/DDBJ whole genome shotgun (WGS) entry which is preliminary data.</text>
</comment>
<proteinExistence type="predicted"/>
<keyword evidence="5" id="KW-1185">Reference proteome</keyword>
<dbReference type="CDD" id="cd04301">
    <property type="entry name" value="NAT_SF"/>
    <property type="match status" value="1"/>
</dbReference>
<dbReference type="Gene3D" id="3.40.630.30">
    <property type="match status" value="1"/>
</dbReference>
<keyword evidence="2" id="KW-0012">Acyltransferase</keyword>
<accession>A0A9J6P7A9</accession>
<dbReference type="PROSITE" id="PS51186">
    <property type="entry name" value="GNAT"/>
    <property type="match status" value="1"/>
</dbReference>
<evidence type="ECO:0000313" key="4">
    <source>
        <dbReference type="EMBL" id="MCM1991685.1"/>
    </source>
</evidence>
<feature type="domain" description="N-acetyltransferase" evidence="3">
    <location>
        <begin position="132"/>
        <end position="274"/>
    </location>
</feature>
<evidence type="ECO:0000256" key="2">
    <source>
        <dbReference type="ARBA" id="ARBA00023315"/>
    </source>
</evidence>
<dbReference type="InterPro" id="IPR000182">
    <property type="entry name" value="GNAT_dom"/>
</dbReference>
<evidence type="ECO:0000256" key="1">
    <source>
        <dbReference type="ARBA" id="ARBA00022679"/>
    </source>
</evidence>
<dbReference type="Proteomes" id="UP001056429">
    <property type="component" value="Unassembled WGS sequence"/>
</dbReference>
<evidence type="ECO:0000313" key="5">
    <source>
        <dbReference type="Proteomes" id="UP001056429"/>
    </source>
</evidence>
<dbReference type="InterPro" id="IPR050680">
    <property type="entry name" value="YpeA/RimI_acetyltransf"/>
</dbReference>
<dbReference type="PANTHER" id="PTHR43420">
    <property type="entry name" value="ACETYLTRANSFERASE"/>
    <property type="match status" value="1"/>
</dbReference>
<dbReference type="EMBL" id="JAGSOJ010000004">
    <property type="protein sequence ID" value="MCM1991685.1"/>
    <property type="molecule type" value="Genomic_DNA"/>
</dbReference>
<keyword evidence="1" id="KW-0808">Transferase</keyword>